<dbReference type="PANTHER" id="PTHR34598">
    <property type="entry name" value="BLL6449 PROTEIN"/>
    <property type="match status" value="1"/>
</dbReference>
<organism evidence="2 3">
    <name type="scientific">Imshaugia aleurites</name>
    <dbReference type="NCBI Taxonomy" id="172621"/>
    <lineage>
        <taxon>Eukaryota</taxon>
        <taxon>Fungi</taxon>
        <taxon>Dikarya</taxon>
        <taxon>Ascomycota</taxon>
        <taxon>Pezizomycotina</taxon>
        <taxon>Lecanoromycetes</taxon>
        <taxon>OSLEUM clade</taxon>
        <taxon>Lecanoromycetidae</taxon>
        <taxon>Lecanorales</taxon>
        <taxon>Lecanorineae</taxon>
        <taxon>Parmeliaceae</taxon>
        <taxon>Imshaugia</taxon>
    </lineage>
</organism>
<keyword evidence="3" id="KW-1185">Reference proteome</keyword>
<dbReference type="GO" id="GO:0016491">
    <property type="term" value="F:oxidoreductase activity"/>
    <property type="evidence" value="ECO:0007669"/>
    <property type="project" value="InterPro"/>
</dbReference>
<dbReference type="Proteomes" id="UP000664534">
    <property type="component" value="Unassembled WGS sequence"/>
</dbReference>
<accession>A0A8H3J7E3</accession>
<dbReference type="AlphaFoldDB" id="A0A8H3J7E3"/>
<evidence type="ECO:0000313" key="3">
    <source>
        <dbReference type="Proteomes" id="UP000664534"/>
    </source>
</evidence>
<reference evidence="2" key="1">
    <citation type="submission" date="2021-03" db="EMBL/GenBank/DDBJ databases">
        <authorList>
            <person name="Tagirdzhanova G."/>
        </authorList>
    </citation>
    <scope>NUCLEOTIDE SEQUENCE</scope>
</reference>
<gene>
    <name evidence="2" type="ORF">IMSHALPRED_002923</name>
</gene>
<dbReference type="EMBL" id="CAJPDT010000158">
    <property type="protein sequence ID" value="CAF9941828.1"/>
    <property type="molecule type" value="Genomic_DNA"/>
</dbReference>
<comment type="similarity">
    <text evidence="1">Belongs to the asaB hydroxylase/desaturase family.</text>
</comment>
<protein>
    <submittedName>
        <fullName evidence="2">Uncharacterized protein</fullName>
    </submittedName>
</protein>
<comment type="caution">
    <text evidence="2">The sequence shown here is derived from an EMBL/GenBank/DDBJ whole genome shotgun (WGS) entry which is preliminary data.</text>
</comment>
<proteinExistence type="inferred from homology"/>
<dbReference type="OrthoDB" id="412788at2759"/>
<evidence type="ECO:0000313" key="2">
    <source>
        <dbReference type="EMBL" id="CAF9941828.1"/>
    </source>
</evidence>
<name>A0A8H3J7E3_9LECA</name>
<dbReference type="InterPro" id="IPR044053">
    <property type="entry name" value="AsaB-like"/>
</dbReference>
<sequence>MTISCRIGYLTRLDLYKSESGEKPFSINIPVNHLPGARQSNVEYAYVENIRVTDIRGRESQFFLDVNGFEVVQQAIPYAYSDFEDTSVITRTYVKYMEKWMKEYFQAEEVLIFDHQVRRRNPVFAQRRGESEQPITGAHVDESPKGHEAQYAFKVGTGGKPFASLKRCEIIKYYTDEYPH</sequence>
<evidence type="ECO:0000256" key="1">
    <source>
        <dbReference type="ARBA" id="ARBA00023604"/>
    </source>
</evidence>
<dbReference type="PANTHER" id="PTHR34598:SF3">
    <property type="entry name" value="OXIDOREDUCTASE AN1597"/>
    <property type="match status" value="1"/>
</dbReference>